<proteinExistence type="predicted"/>
<evidence type="ECO:0000313" key="1">
    <source>
        <dbReference type="EMBL" id="MST68460.1"/>
    </source>
</evidence>
<name>A0A6A8M6Y8_9FIRM</name>
<protein>
    <recommendedName>
        <fullName evidence="2">DNA polymerase-3 subunit delta</fullName>
    </recommendedName>
</protein>
<dbReference type="InterPro" id="IPR027417">
    <property type="entry name" value="P-loop_NTPase"/>
</dbReference>
<dbReference type="SUPFAM" id="SSF52540">
    <property type="entry name" value="P-loop containing nucleoside triphosphate hydrolases"/>
    <property type="match status" value="1"/>
</dbReference>
<dbReference type="EMBL" id="VUNB01000002">
    <property type="protein sequence ID" value="MST68460.1"/>
    <property type="molecule type" value="Genomic_DNA"/>
</dbReference>
<dbReference type="Pfam" id="PF13177">
    <property type="entry name" value="DNA_pol3_delta2"/>
    <property type="match status" value="1"/>
</dbReference>
<reference evidence="1" key="1">
    <citation type="submission" date="2019-09" db="EMBL/GenBank/DDBJ databases">
        <title>In-depth cultivation of the pig gut microbiome towards novel bacterial diversity and tailored functional studies.</title>
        <authorList>
            <person name="Wylensek D."/>
            <person name="Hitch T.C.A."/>
            <person name="Clavel T."/>
        </authorList>
    </citation>
    <scope>NUCLEOTIDE SEQUENCE</scope>
    <source>
        <strain evidence="1">RF-744-FAT-WT-3</strain>
    </source>
</reference>
<dbReference type="RefSeq" id="WP_154571935.1">
    <property type="nucleotide sequence ID" value="NZ_VUNB01000002.1"/>
</dbReference>
<comment type="caution">
    <text evidence="1">The sequence shown here is derived from an EMBL/GenBank/DDBJ whole genome shotgun (WGS) entry which is preliminary data.</text>
</comment>
<gene>
    <name evidence="1" type="ORF">FYJ66_02485</name>
</gene>
<sequence>MNSYEYINGLIRNNSLAQAYIIEGNDSEERDRLVDYMIQAALCENPHEDGSPCGSCGSCIRFHAGFHEDLIFMNQSGKQQYKVEDAQDFISRMSMRAYGNRKTGVINNADRLSETVQNKLLKYIEEPEEGILLIFSLNNSGSLLPTVISRCICLRAGTSGEESFSLNRATEGEKDFSNLINMMTGNCKFYAFRKAFDKELDGREECLDFLSSMESFLGEAMKKGEDPQVLSRTILLTEKCRKDILDGMSHKAGLKKLFLELH</sequence>
<dbReference type="AlphaFoldDB" id="A0A6A8M6Y8"/>
<organism evidence="1">
    <name type="scientific">Baileyella intestinalis</name>
    <dbReference type="NCBI Taxonomy" id="2606709"/>
    <lineage>
        <taxon>Bacteria</taxon>
        <taxon>Bacillati</taxon>
        <taxon>Bacillota</taxon>
        <taxon>Clostridia</taxon>
        <taxon>Peptostreptococcales</taxon>
        <taxon>Anaerovoracaceae</taxon>
        <taxon>Baileyella</taxon>
    </lineage>
</organism>
<evidence type="ECO:0008006" key="2">
    <source>
        <dbReference type="Google" id="ProtNLM"/>
    </source>
</evidence>
<accession>A0A6A8M6Y8</accession>
<dbReference type="Gene3D" id="3.40.50.300">
    <property type="entry name" value="P-loop containing nucleotide triphosphate hydrolases"/>
    <property type="match status" value="1"/>
</dbReference>